<feature type="transmembrane region" description="Helical" evidence="2">
    <location>
        <begin position="17"/>
        <end position="34"/>
    </location>
</feature>
<dbReference type="STRING" id="91360.SAMN05660330_02424"/>
<dbReference type="OrthoDB" id="7171187at2"/>
<dbReference type="AlphaFoldDB" id="A0A1H0RTT1"/>
<name>A0A1H0RTT1_9BACT</name>
<dbReference type="RefSeq" id="WP_092223165.1">
    <property type="nucleotide sequence ID" value="NZ_FNJI01000016.1"/>
</dbReference>
<dbReference type="EMBL" id="FNJI01000016">
    <property type="protein sequence ID" value="SDP32914.1"/>
    <property type="molecule type" value="Genomic_DNA"/>
</dbReference>
<protein>
    <submittedName>
        <fullName evidence="3">Uncharacterized protein</fullName>
    </submittedName>
</protein>
<sequence length="191" mass="22504">MKNHFTTKSMLSPGNRLLALTGCMLFCVSIFYYIRGVTHSPLAEENFAAERLFLHRYIERNDPDLHRERLLAESYWLRYREVKKSSYWGENGVLGIKGPRDHYRRMGQKEGRIFKPVLRPADLELEKELARAYWNRYPDIAGSPVWGKNSRLGFLGPRDHYTYLGRMQGKLWGRDTSSPPPPRMQEINRRD</sequence>
<evidence type="ECO:0000256" key="2">
    <source>
        <dbReference type="SAM" id="Phobius"/>
    </source>
</evidence>
<keyword evidence="2" id="KW-0472">Membrane</keyword>
<proteinExistence type="predicted"/>
<evidence type="ECO:0000313" key="3">
    <source>
        <dbReference type="EMBL" id="SDP32914.1"/>
    </source>
</evidence>
<evidence type="ECO:0000256" key="1">
    <source>
        <dbReference type="SAM" id="MobiDB-lite"/>
    </source>
</evidence>
<evidence type="ECO:0000313" key="4">
    <source>
        <dbReference type="Proteomes" id="UP000199073"/>
    </source>
</evidence>
<keyword evidence="2" id="KW-0812">Transmembrane</keyword>
<gene>
    <name evidence="3" type="ORF">SAMN05660330_02424</name>
</gene>
<accession>A0A1H0RTT1</accession>
<keyword evidence="4" id="KW-1185">Reference proteome</keyword>
<dbReference type="Proteomes" id="UP000199073">
    <property type="component" value="Unassembled WGS sequence"/>
</dbReference>
<feature type="region of interest" description="Disordered" evidence="1">
    <location>
        <begin position="172"/>
        <end position="191"/>
    </location>
</feature>
<reference evidence="3 4" key="1">
    <citation type="submission" date="2016-10" db="EMBL/GenBank/DDBJ databases">
        <authorList>
            <person name="de Groot N.N."/>
        </authorList>
    </citation>
    <scope>NUCLEOTIDE SEQUENCE [LARGE SCALE GENOMIC DNA]</scope>
    <source>
        <strain evidence="3 4">DSM 12130</strain>
    </source>
</reference>
<keyword evidence="2" id="KW-1133">Transmembrane helix</keyword>
<organism evidence="3 4">
    <name type="scientific">Desulforhopalus singaporensis</name>
    <dbReference type="NCBI Taxonomy" id="91360"/>
    <lineage>
        <taxon>Bacteria</taxon>
        <taxon>Pseudomonadati</taxon>
        <taxon>Thermodesulfobacteriota</taxon>
        <taxon>Desulfobulbia</taxon>
        <taxon>Desulfobulbales</taxon>
        <taxon>Desulfocapsaceae</taxon>
        <taxon>Desulforhopalus</taxon>
    </lineage>
</organism>